<organism evidence="2 3">
    <name type="scientific">Alkalibacterium iburiense</name>
    <dbReference type="NCBI Taxonomy" id="290589"/>
    <lineage>
        <taxon>Bacteria</taxon>
        <taxon>Bacillati</taxon>
        <taxon>Bacillota</taxon>
        <taxon>Bacilli</taxon>
        <taxon>Lactobacillales</taxon>
        <taxon>Carnobacteriaceae</taxon>
        <taxon>Alkalibacterium</taxon>
    </lineage>
</organism>
<protein>
    <recommendedName>
        <fullName evidence="1">Transposase IS4-like domain-containing protein</fullName>
    </recommendedName>
</protein>
<name>A0ABN0XEN8_9LACT</name>
<feature type="domain" description="Transposase IS4-like" evidence="1">
    <location>
        <begin position="33"/>
        <end position="296"/>
    </location>
</feature>
<sequence>MSILADNLSVLETMNDQLLQLIHNEFAIFEENVALDATAVDARTKPHKTSNPSLPKIKDQHAMSTEEIVECIPTYPSWGVKKNSQGKNTFWFGYKVSLAVSTRTQYILDMTVASAFTADVSLAIPTIRKVGKNKIRTDTPSYLTLDKGYDAKDIYTEAHNSGQEPITALKRQAKHNGEVDDHYAPTCFREHSYKYDSYDKRYGALKYVRPEAHCRECPLKNAGLCQKVYKVKQMDDARKYNHPARGTQAWQRIYNERSSVERVNAYLKDAYQLNATRFYKADHANAFYRLIQLAYNARTYANQRLAERKNRKEIAV</sequence>
<dbReference type="InterPro" id="IPR002559">
    <property type="entry name" value="Transposase_11"/>
</dbReference>
<dbReference type="Proteomes" id="UP001501166">
    <property type="component" value="Unassembled WGS sequence"/>
</dbReference>
<reference evidence="2 3" key="1">
    <citation type="journal article" date="2019" name="Int. J. Syst. Evol. Microbiol.">
        <title>The Global Catalogue of Microorganisms (GCM) 10K type strain sequencing project: providing services to taxonomists for standard genome sequencing and annotation.</title>
        <authorList>
            <consortium name="The Broad Institute Genomics Platform"/>
            <consortium name="The Broad Institute Genome Sequencing Center for Infectious Disease"/>
            <person name="Wu L."/>
            <person name="Ma J."/>
        </authorList>
    </citation>
    <scope>NUCLEOTIDE SEQUENCE [LARGE SCALE GENOMIC DNA]</scope>
    <source>
        <strain evidence="2 3">JCM 12662</strain>
    </source>
</reference>
<evidence type="ECO:0000259" key="1">
    <source>
        <dbReference type="Pfam" id="PF01609"/>
    </source>
</evidence>
<proteinExistence type="predicted"/>
<evidence type="ECO:0000313" key="3">
    <source>
        <dbReference type="Proteomes" id="UP001501166"/>
    </source>
</evidence>
<evidence type="ECO:0000313" key="2">
    <source>
        <dbReference type="EMBL" id="GAA0362228.1"/>
    </source>
</evidence>
<gene>
    <name evidence="2" type="ORF">GCM10008932_13560</name>
</gene>
<accession>A0ABN0XEN8</accession>
<comment type="caution">
    <text evidence="2">The sequence shown here is derived from an EMBL/GenBank/DDBJ whole genome shotgun (WGS) entry which is preliminary data.</text>
</comment>
<keyword evidence="3" id="KW-1185">Reference proteome</keyword>
<dbReference type="Pfam" id="PF01609">
    <property type="entry name" value="DDE_Tnp_1"/>
    <property type="match status" value="1"/>
</dbReference>
<dbReference type="EMBL" id="BAAACW010000081">
    <property type="protein sequence ID" value="GAA0362228.1"/>
    <property type="molecule type" value="Genomic_DNA"/>
</dbReference>